<sequence>MRVQVVSATPLRFDDGSPVRAASGITAYDGGWLVVQDDATHACLWRDGRGERRRLLAPVQGHDVFGESAGTKALKPDLEACVALPDGRTLVLGSGSTPARMRSVLLSPESVRVAALGPVLARVAEALEVGPDRLNLEGACVVRDRLRWFQRGLPVAGVPSASVDLPLGAFLDAVSGQDAAVHVGGVLRYDLGAVAGVPLAVTDAVTRPDGTVLVSAVAEDSASTYDDGPLAGSALAVLDGEEVVERVELPPVDGAPAKVEGLALDGDDLVAVVDADDPRLASLLLRLAVIS</sequence>
<dbReference type="RefSeq" id="WP_165234045.1">
    <property type="nucleotide sequence ID" value="NZ_CP049257.1"/>
</dbReference>
<accession>A0A6G6WF22</accession>
<organism evidence="1 2">
    <name type="scientific">Nocardioides anomalus</name>
    <dbReference type="NCBI Taxonomy" id="2712223"/>
    <lineage>
        <taxon>Bacteria</taxon>
        <taxon>Bacillati</taxon>
        <taxon>Actinomycetota</taxon>
        <taxon>Actinomycetes</taxon>
        <taxon>Propionibacteriales</taxon>
        <taxon>Nocardioidaceae</taxon>
        <taxon>Nocardioides</taxon>
    </lineage>
</organism>
<dbReference type="Pfam" id="PF21851">
    <property type="entry name" value="DUF6910"/>
    <property type="match status" value="1"/>
</dbReference>
<protein>
    <submittedName>
        <fullName evidence="1">Uncharacterized protein</fullName>
    </submittedName>
</protein>
<dbReference type="KEGG" id="nano:G5V58_14450"/>
<name>A0A6G6WF22_9ACTN</name>
<proteinExistence type="predicted"/>
<dbReference type="AlphaFoldDB" id="A0A6G6WF22"/>
<dbReference type="InterPro" id="IPR053852">
    <property type="entry name" value="DUF6910"/>
</dbReference>
<evidence type="ECO:0000313" key="2">
    <source>
        <dbReference type="Proteomes" id="UP000502996"/>
    </source>
</evidence>
<keyword evidence="2" id="KW-1185">Reference proteome</keyword>
<gene>
    <name evidence="1" type="ORF">G5V58_14450</name>
</gene>
<reference evidence="1 2" key="1">
    <citation type="submission" date="2020-02" db="EMBL/GenBank/DDBJ databases">
        <title>Full genome sequence of Nocardioides sp. R-3366.</title>
        <authorList>
            <person name="Im W.-T."/>
        </authorList>
    </citation>
    <scope>NUCLEOTIDE SEQUENCE [LARGE SCALE GENOMIC DNA]</scope>
    <source>
        <strain evidence="1 2">R-3366</strain>
    </source>
</reference>
<evidence type="ECO:0000313" key="1">
    <source>
        <dbReference type="EMBL" id="QIG43809.1"/>
    </source>
</evidence>
<dbReference type="Proteomes" id="UP000502996">
    <property type="component" value="Chromosome"/>
</dbReference>
<dbReference type="EMBL" id="CP049257">
    <property type="protein sequence ID" value="QIG43809.1"/>
    <property type="molecule type" value="Genomic_DNA"/>
</dbReference>